<feature type="compositionally biased region" description="Low complexity" evidence="1">
    <location>
        <begin position="12"/>
        <end position="32"/>
    </location>
</feature>
<proteinExistence type="predicted"/>
<organism evidence="2 3">
    <name type="scientific">Zemynaea arenosa</name>
    <dbReference type="NCBI Taxonomy" id="2561931"/>
    <lineage>
        <taxon>Bacteria</taxon>
        <taxon>Pseudomonadati</taxon>
        <taxon>Pseudomonadota</taxon>
        <taxon>Betaproteobacteria</taxon>
        <taxon>Burkholderiales</taxon>
        <taxon>Oxalobacteraceae</taxon>
        <taxon>Telluria group</taxon>
        <taxon>Zemynaea</taxon>
    </lineage>
</organism>
<evidence type="ECO:0000256" key="1">
    <source>
        <dbReference type="SAM" id="MobiDB-lite"/>
    </source>
</evidence>
<reference evidence="2 3" key="1">
    <citation type="submission" date="2019-03" db="EMBL/GenBank/DDBJ databases">
        <title>Draft Genome Sequence of Massilia arenosa sp. nov., a Novel Massilia Species Isolated from a Sandy-loam Maize Soil.</title>
        <authorList>
            <person name="Raths R."/>
            <person name="Peta V."/>
            <person name="Bucking H."/>
        </authorList>
    </citation>
    <scope>NUCLEOTIDE SEQUENCE [LARGE SCALE GENOMIC DNA]</scope>
    <source>
        <strain evidence="2 3">MC02</strain>
    </source>
</reference>
<evidence type="ECO:0000313" key="2">
    <source>
        <dbReference type="EMBL" id="TFW25784.1"/>
    </source>
</evidence>
<dbReference type="EMBL" id="SPVF01000072">
    <property type="protein sequence ID" value="TFW25784.1"/>
    <property type="molecule type" value="Genomic_DNA"/>
</dbReference>
<comment type="caution">
    <text evidence="2">The sequence shown here is derived from an EMBL/GenBank/DDBJ whole genome shotgun (WGS) entry which is preliminary data.</text>
</comment>
<feature type="region of interest" description="Disordered" evidence="1">
    <location>
        <begin position="1"/>
        <end position="126"/>
    </location>
</feature>
<sequence length="148" mass="15406">MVLPRAPDRRPASPAARIVFAPPSSDSPPDASLVSGPPPLHTGHIVRRRRRHARAHPRSPVQRAGHVLRVRPRPAPRAGRQGRGHGRRGGGGLADLGRALCRPDGPVQPHARAAQPAAAAGRGFGGYLRGAGSTISRLIYGSSASAPP</sequence>
<feature type="compositionally biased region" description="Basic and acidic residues" evidence="1">
    <location>
        <begin position="1"/>
        <end position="11"/>
    </location>
</feature>
<protein>
    <submittedName>
        <fullName evidence="2">Uncharacterized protein</fullName>
    </submittedName>
</protein>
<name>A0A4Y9SJ24_9BURK</name>
<feature type="compositionally biased region" description="Basic residues" evidence="1">
    <location>
        <begin position="44"/>
        <end position="57"/>
    </location>
</feature>
<keyword evidence="3" id="KW-1185">Reference proteome</keyword>
<evidence type="ECO:0000313" key="3">
    <source>
        <dbReference type="Proteomes" id="UP000298438"/>
    </source>
</evidence>
<feature type="compositionally biased region" description="Basic residues" evidence="1">
    <location>
        <begin position="66"/>
        <end position="88"/>
    </location>
</feature>
<gene>
    <name evidence="2" type="ORF">E4L96_04870</name>
</gene>
<accession>A0A4Y9SJ24</accession>
<dbReference type="Proteomes" id="UP000298438">
    <property type="component" value="Unassembled WGS sequence"/>
</dbReference>
<feature type="compositionally biased region" description="Low complexity" evidence="1">
    <location>
        <begin position="111"/>
        <end position="121"/>
    </location>
</feature>
<dbReference type="AlphaFoldDB" id="A0A4Y9SJ24"/>